<keyword evidence="4" id="KW-0547">Nucleotide-binding</keyword>
<evidence type="ECO:0000256" key="4">
    <source>
        <dbReference type="ARBA" id="ARBA00022741"/>
    </source>
</evidence>
<proteinExistence type="predicted"/>
<feature type="domain" description="Histidine kinase" evidence="8">
    <location>
        <begin position="403"/>
        <end position="613"/>
    </location>
</feature>
<dbReference type="InterPro" id="IPR000700">
    <property type="entry name" value="PAS-assoc_C"/>
</dbReference>
<dbReference type="RefSeq" id="WP_142978297.1">
    <property type="nucleotide sequence ID" value="NZ_RKLU01000001.1"/>
</dbReference>
<evidence type="ECO:0000259" key="8">
    <source>
        <dbReference type="PROSITE" id="PS50109"/>
    </source>
</evidence>
<keyword evidence="11" id="KW-1185">Reference proteome</keyword>
<dbReference type="PROSITE" id="PS50109">
    <property type="entry name" value="HIS_KIN"/>
    <property type="match status" value="1"/>
</dbReference>
<dbReference type="SMART" id="SM00387">
    <property type="entry name" value="HATPase_c"/>
    <property type="match status" value="1"/>
</dbReference>
<dbReference type="InterPro" id="IPR004358">
    <property type="entry name" value="Sig_transdc_His_kin-like_C"/>
</dbReference>
<keyword evidence="6" id="KW-0067">ATP-binding</keyword>
<accession>A0A8J8PDI5</accession>
<evidence type="ECO:0000313" key="11">
    <source>
        <dbReference type="Proteomes" id="UP000705823"/>
    </source>
</evidence>
<dbReference type="Pfam" id="PF02518">
    <property type="entry name" value="HATPase_c"/>
    <property type="match status" value="1"/>
</dbReference>
<dbReference type="PANTHER" id="PTHR44936">
    <property type="entry name" value="SENSOR PROTEIN CREC"/>
    <property type="match status" value="1"/>
</dbReference>
<protein>
    <recommendedName>
        <fullName evidence="2">histidine kinase</fullName>
        <ecNumber evidence="2">2.7.13.3</ecNumber>
    </recommendedName>
</protein>
<keyword evidence="5" id="KW-0418">Kinase</keyword>
<dbReference type="CDD" id="cd00075">
    <property type="entry name" value="HATPase"/>
    <property type="match status" value="1"/>
</dbReference>
<dbReference type="InterPro" id="IPR035965">
    <property type="entry name" value="PAS-like_dom_sf"/>
</dbReference>
<evidence type="ECO:0000256" key="1">
    <source>
        <dbReference type="ARBA" id="ARBA00000085"/>
    </source>
</evidence>
<feature type="compositionally biased region" description="Acidic residues" evidence="7">
    <location>
        <begin position="618"/>
        <end position="629"/>
    </location>
</feature>
<dbReference type="Pfam" id="PF13188">
    <property type="entry name" value="PAS_8"/>
    <property type="match status" value="1"/>
</dbReference>
<evidence type="ECO:0000256" key="6">
    <source>
        <dbReference type="ARBA" id="ARBA00022840"/>
    </source>
</evidence>
<dbReference type="Gene3D" id="3.30.565.10">
    <property type="entry name" value="Histidine kinase-like ATPase, C-terminal domain"/>
    <property type="match status" value="1"/>
</dbReference>
<dbReference type="InterPro" id="IPR000014">
    <property type="entry name" value="PAS"/>
</dbReference>
<dbReference type="Gene3D" id="3.30.450.20">
    <property type="entry name" value="PAS domain"/>
    <property type="match status" value="2"/>
</dbReference>
<evidence type="ECO:0000256" key="7">
    <source>
        <dbReference type="SAM" id="MobiDB-lite"/>
    </source>
</evidence>
<dbReference type="OrthoDB" id="200505at2157"/>
<keyword evidence="3" id="KW-0808">Transferase</keyword>
<dbReference type="GO" id="GO:0004673">
    <property type="term" value="F:protein histidine kinase activity"/>
    <property type="evidence" value="ECO:0007669"/>
    <property type="project" value="UniProtKB-EC"/>
</dbReference>
<gene>
    <name evidence="10" type="ORF">EGH24_00935</name>
</gene>
<dbReference type="PRINTS" id="PR00344">
    <property type="entry name" value="BCTRLSENSOR"/>
</dbReference>
<dbReference type="SUPFAM" id="SSF55785">
    <property type="entry name" value="PYP-like sensor domain (PAS domain)"/>
    <property type="match status" value="2"/>
</dbReference>
<evidence type="ECO:0000259" key="9">
    <source>
        <dbReference type="PROSITE" id="PS50113"/>
    </source>
</evidence>
<dbReference type="Pfam" id="PF13426">
    <property type="entry name" value="PAS_9"/>
    <property type="match status" value="1"/>
</dbReference>
<organism evidence="10 11">
    <name type="scientific">Halonotius terrestris</name>
    <dbReference type="NCBI Taxonomy" id="2487750"/>
    <lineage>
        <taxon>Archaea</taxon>
        <taxon>Methanobacteriati</taxon>
        <taxon>Methanobacteriota</taxon>
        <taxon>Stenosarchaea group</taxon>
        <taxon>Halobacteria</taxon>
        <taxon>Halobacteriales</taxon>
        <taxon>Haloferacaceae</taxon>
        <taxon>Halonotius</taxon>
    </lineage>
</organism>
<evidence type="ECO:0000256" key="2">
    <source>
        <dbReference type="ARBA" id="ARBA00012438"/>
    </source>
</evidence>
<evidence type="ECO:0000256" key="3">
    <source>
        <dbReference type="ARBA" id="ARBA00022679"/>
    </source>
</evidence>
<dbReference type="EC" id="2.7.13.3" evidence="2"/>
<dbReference type="PROSITE" id="PS50113">
    <property type="entry name" value="PAC"/>
    <property type="match status" value="1"/>
</dbReference>
<dbReference type="Proteomes" id="UP000705823">
    <property type="component" value="Unassembled WGS sequence"/>
</dbReference>
<dbReference type="InterPro" id="IPR050980">
    <property type="entry name" value="2C_sensor_his_kinase"/>
</dbReference>
<evidence type="ECO:0000313" key="10">
    <source>
        <dbReference type="EMBL" id="TQQ83391.1"/>
    </source>
</evidence>
<sequence>MSSRQERIQTLYEISLSIGPKETLEETAEEALSGYLQKLNCSVGGIYRRREDGSYEPTATVPAEPTASDLLSTAANSLNAIDTAGGIDEALPMTGATASDEHYYLFELPEFGVLVLGKRTGELDAVTRSALASLNEKLAEACNSKLVERQLRKEHNRFGAVFDAIPEPVANTVVEDGTERIVACNKPFKRTFGTPDRTPGEDLLGELTPTEAAVGDRRPTAGEGQNRYVTTETTCPTREGSGEFLFHSVPVETDHEAEYIQLYVDISDQKERERELERYERLVENLPIGVYQTTPGADGEFRLVNQGLVDILEADSKAFFDDHTVSDIYVDPAEREAFSDQLLAEGEVDSVELQLETAAGNPMWAEISGIASEERDETVFELALQDITARKERDQQLSVLNRVLRHNLRNAINVIEGNAALLDEEVEREDLQACVNGIEQRVKNLSQLSEKAVTVRSLFDQGREINTACDVRTLLETVADEFEDRHPEASFTVDDFEPMYVRADVRLKMALTELVSNAIVHNDQSTPTVTVTAGPSETGRAGEWVDIEITDNGPGIPPHERKTIESGDETPLQHGTGLGLWLVYWAISLLGGDITIDEAEAGTRITLTLPRVTVDAADEASGDDNDEMLVGDVGTELTEDE</sequence>
<dbReference type="InterPro" id="IPR005467">
    <property type="entry name" value="His_kinase_dom"/>
</dbReference>
<feature type="region of interest" description="Disordered" evidence="7">
    <location>
        <begin position="618"/>
        <end position="641"/>
    </location>
</feature>
<evidence type="ECO:0000256" key="5">
    <source>
        <dbReference type="ARBA" id="ARBA00022777"/>
    </source>
</evidence>
<dbReference type="GO" id="GO:0005524">
    <property type="term" value="F:ATP binding"/>
    <property type="evidence" value="ECO:0007669"/>
    <property type="project" value="UniProtKB-KW"/>
</dbReference>
<dbReference type="AlphaFoldDB" id="A0A8J8PDI5"/>
<reference evidence="10" key="1">
    <citation type="submission" date="2019-02" db="EMBL/GenBank/DDBJ databases">
        <title>Halonotius sp. a new haloarchaeum isolated from saline soil.</title>
        <authorList>
            <person name="Duran-Viseras A."/>
            <person name="Sanchez-Porro C."/>
            <person name="Ventosa A."/>
        </authorList>
    </citation>
    <scope>NUCLEOTIDE SEQUENCE</scope>
    <source>
        <strain evidence="10">F15B</strain>
    </source>
</reference>
<feature type="domain" description="PAC" evidence="9">
    <location>
        <begin position="349"/>
        <end position="399"/>
    </location>
</feature>
<dbReference type="EMBL" id="RKLU01000001">
    <property type="protein sequence ID" value="TQQ83391.1"/>
    <property type="molecule type" value="Genomic_DNA"/>
</dbReference>
<name>A0A8J8PDI5_9EURY</name>
<dbReference type="SUPFAM" id="SSF55874">
    <property type="entry name" value="ATPase domain of HSP90 chaperone/DNA topoisomerase II/histidine kinase"/>
    <property type="match status" value="1"/>
</dbReference>
<comment type="catalytic activity">
    <reaction evidence="1">
        <text>ATP + protein L-histidine = ADP + protein N-phospho-L-histidine.</text>
        <dbReference type="EC" id="2.7.13.3"/>
    </reaction>
</comment>
<dbReference type="InterPro" id="IPR003594">
    <property type="entry name" value="HATPase_dom"/>
</dbReference>
<comment type="caution">
    <text evidence="10">The sequence shown here is derived from an EMBL/GenBank/DDBJ whole genome shotgun (WGS) entry which is preliminary data.</text>
</comment>
<dbReference type="InterPro" id="IPR036890">
    <property type="entry name" value="HATPase_C_sf"/>
</dbReference>
<dbReference type="PANTHER" id="PTHR44936:SF10">
    <property type="entry name" value="SENSOR PROTEIN RSTB"/>
    <property type="match status" value="1"/>
</dbReference>